<dbReference type="Gene3D" id="2.60.40.1120">
    <property type="entry name" value="Carboxypeptidase-like, regulatory domain"/>
    <property type="match status" value="1"/>
</dbReference>
<keyword evidence="1" id="KW-1134">Transmembrane beta strand</keyword>
<evidence type="ECO:0000313" key="5">
    <source>
        <dbReference type="Proteomes" id="UP000003586"/>
    </source>
</evidence>
<dbReference type="SUPFAM" id="SSF56935">
    <property type="entry name" value="Porins"/>
    <property type="match status" value="1"/>
</dbReference>
<dbReference type="InterPro" id="IPR039426">
    <property type="entry name" value="TonB-dep_rcpt-like"/>
</dbReference>
<dbReference type="Pfam" id="PF07715">
    <property type="entry name" value="Plug"/>
    <property type="match status" value="1"/>
</dbReference>
<dbReference type="HOGENOM" id="CLU_004317_0_2_10"/>
<dbReference type="PROSITE" id="PS52016">
    <property type="entry name" value="TONB_DEPENDENT_REC_3"/>
    <property type="match status" value="1"/>
</dbReference>
<dbReference type="InterPro" id="IPR037066">
    <property type="entry name" value="Plug_dom_sf"/>
</dbReference>
<dbReference type="STRING" id="929713.NIASO_03070"/>
<dbReference type="InterPro" id="IPR008969">
    <property type="entry name" value="CarboxyPept-like_regulatory"/>
</dbReference>
<feature type="signal peptide" evidence="2">
    <location>
        <begin position="1"/>
        <end position="30"/>
    </location>
</feature>
<dbReference type="InterPro" id="IPR023996">
    <property type="entry name" value="TonB-dep_OMP_SusC/RagA"/>
</dbReference>
<dbReference type="AlphaFoldDB" id="W0EXZ1"/>
<keyword evidence="2" id="KW-0732">Signal</keyword>
<dbReference type="InterPro" id="IPR012910">
    <property type="entry name" value="Plug_dom"/>
</dbReference>
<proteinExistence type="inferred from homology"/>
<dbReference type="InterPro" id="IPR023997">
    <property type="entry name" value="TonB-dep_OMP_SusC/RagA_CS"/>
</dbReference>
<keyword evidence="1" id="KW-0998">Cell outer membrane</keyword>
<dbReference type="EMBL" id="CP007035">
    <property type="protein sequence ID" value="AHF14438.1"/>
    <property type="molecule type" value="Genomic_DNA"/>
</dbReference>
<dbReference type="KEGG" id="nso:NIASO_03070"/>
<gene>
    <name evidence="4" type="ORF">NIASO_03070</name>
</gene>
<name>W0EXZ1_9BACT</name>
<keyword evidence="4" id="KW-0176">Collagen</keyword>
<dbReference type="OrthoDB" id="601301at2"/>
<dbReference type="NCBIfam" id="TIGR04056">
    <property type="entry name" value="OMP_RagA_SusC"/>
    <property type="match status" value="1"/>
</dbReference>
<reference evidence="4 5" key="1">
    <citation type="submission" date="2013-12" db="EMBL/GenBank/DDBJ databases">
        <authorList>
            <consortium name="DOE Joint Genome Institute"/>
            <person name="Eisen J."/>
            <person name="Huntemann M."/>
            <person name="Han J."/>
            <person name="Chen A."/>
            <person name="Kyrpides N."/>
            <person name="Mavromatis K."/>
            <person name="Markowitz V."/>
            <person name="Palaniappan K."/>
            <person name="Ivanova N."/>
            <person name="Schaumberg A."/>
            <person name="Pati A."/>
            <person name="Liolios K."/>
            <person name="Nordberg H.P."/>
            <person name="Cantor M.N."/>
            <person name="Hua S.X."/>
            <person name="Woyke T."/>
        </authorList>
    </citation>
    <scope>NUCLEOTIDE SEQUENCE [LARGE SCALE GENOMIC DNA]</scope>
    <source>
        <strain evidence="5">DSM 19437</strain>
    </source>
</reference>
<keyword evidence="1" id="KW-0812">Transmembrane</keyword>
<organism evidence="4 5">
    <name type="scientific">Niabella soli DSM 19437</name>
    <dbReference type="NCBI Taxonomy" id="929713"/>
    <lineage>
        <taxon>Bacteria</taxon>
        <taxon>Pseudomonadati</taxon>
        <taxon>Bacteroidota</taxon>
        <taxon>Chitinophagia</taxon>
        <taxon>Chitinophagales</taxon>
        <taxon>Chitinophagaceae</taxon>
        <taxon>Niabella</taxon>
    </lineage>
</organism>
<evidence type="ECO:0000259" key="3">
    <source>
        <dbReference type="Pfam" id="PF07715"/>
    </source>
</evidence>
<keyword evidence="1" id="KW-0472">Membrane</keyword>
<dbReference type="Pfam" id="PF13715">
    <property type="entry name" value="CarbopepD_reg_2"/>
    <property type="match status" value="1"/>
</dbReference>
<evidence type="ECO:0000313" key="4">
    <source>
        <dbReference type="EMBL" id="AHF14438.1"/>
    </source>
</evidence>
<protein>
    <submittedName>
        <fullName evidence="4">Collagen-binding protein</fullName>
    </submittedName>
</protein>
<evidence type="ECO:0000256" key="1">
    <source>
        <dbReference type="PROSITE-ProRule" id="PRU01360"/>
    </source>
</evidence>
<dbReference type="Proteomes" id="UP000003586">
    <property type="component" value="Chromosome"/>
</dbReference>
<dbReference type="eggNOG" id="COG4771">
    <property type="taxonomic scope" value="Bacteria"/>
</dbReference>
<dbReference type="SUPFAM" id="SSF49464">
    <property type="entry name" value="Carboxypeptidase regulatory domain-like"/>
    <property type="match status" value="1"/>
</dbReference>
<sequence length="1092" mass="120902">MNLYKKIASHFCPKFFCLLLIVLPLAKVNAQVITLKGTVKDTAQNPLAGASVQIKGAKNGVLTESSGNFSIGSPAATGTLLISYAGFVTQEVPFSGNTANLEIQLKRSIASIDEVVVIGYGKQRKGDITGAVSTVSMNKINDVPITNLSNALAGRAPGMTVINNSGLAGAASSISIRGSFNNPLIVIDGIVKDKAAFDALDANEIDQFSVLKDAAAASVYGASAGSGVIVITTKRGTMGKPVFSAQVSTTTQRPTQTMLADQATAEDELIYQNRVTQFNNEINKQNTALPNSQATLDYFKNRSYNLNDWIWRNPGDKKYMLSVSGGTDKISYYNMVSYTDEKGSYLNLGYKKFNLRSNITAKLSDAISLNLNMAAFQQNTDRFYWPFSSSDDLKNYNVSDFYRTTFNWPHYIPPYLAADGTPAAPGQVTPFPTAPDYGGWRGWNVADVVLSNQRYIKARDRQFNPTLTLDVKLDRFVKGLSTKFVGNYEASDFFQKSWMNFSKSYNFSTVPGQPINYLPAAPNPAQSQTFSFNTGLLNNFAQYPFLSELMNTSWKYQLDWYLNYDRKFGQHSVSAMAVFEQTEGKDYYTTALANQPVTTIDQFFAYSQASGARNGYGNEVVMASQAWIGRVHYDFASRYIAEFSFREDGRYEFAPGHQWGFFPSASLAWRISKESFFKNIAWVNDLKLRGSYGTTGNLYDVSNNPINPFQYQTYYQNTGGYVFGNNYNIGIGPTATPNPNITWATTINRNVGIDFALLRSRLSGSLDVFSNIMKNIYGSAGITLPTTYGQALAPTNYAKRAFHGWEYSLQWQDRIGKVAYGINANMGFAIDKWESFYQDPQYLPGGAQSFRNAIGQPANRIFGYQAEGLIRTQDQLDGLIASGYKYASGGKNGVPYLGAILYKDVRGQSYAATPDNRIDGNDVVLLSNNGKPRINYGFGGNLSWNGFTIDAHFQGVAMYDVMISNQDGAGIRQWGGGTRLYYPIWAKDVWTPENPNGKYPRVTGSNWDASGSTGSSFWLRSGAYLRLKNLNVAYSLPHVWVQKVGMSSVQVFVNGTNLLTFSKLKEFQDPEQQNYDSYPIMKTFTAGLNVRF</sequence>
<feature type="chain" id="PRO_5004789002" evidence="2">
    <location>
        <begin position="31"/>
        <end position="1092"/>
    </location>
</feature>
<dbReference type="NCBIfam" id="TIGR04057">
    <property type="entry name" value="SusC_RagA_signa"/>
    <property type="match status" value="1"/>
</dbReference>
<dbReference type="GO" id="GO:0009279">
    <property type="term" value="C:cell outer membrane"/>
    <property type="evidence" value="ECO:0007669"/>
    <property type="project" value="UniProtKB-SubCell"/>
</dbReference>
<dbReference type="RefSeq" id="WP_008583685.1">
    <property type="nucleotide sequence ID" value="NZ_CP007035.1"/>
</dbReference>
<comment type="subcellular location">
    <subcellularLocation>
        <location evidence="1">Cell outer membrane</location>
        <topology evidence="1">Multi-pass membrane protein</topology>
    </subcellularLocation>
</comment>
<dbReference type="Gene3D" id="2.170.130.10">
    <property type="entry name" value="TonB-dependent receptor, plug domain"/>
    <property type="match status" value="1"/>
</dbReference>
<keyword evidence="5" id="KW-1185">Reference proteome</keyword>
<feature type="domain" description="TonB-dependent receptor plug" evidence="3">
    <location>
        <begin position="126"/>
        <end position="228"/>
    </location>
</feature>
<evidence type="ECO:0000256" key="2">
    <source>
        <dbReference type="SAM" id="SignalP"/>
    </source>
</evidence>
<keyword evidence="1" id="KW-0813">Transport</keyword>
<comment type="similarity">
    <text evidence="1">Belongs to the TonB-dependent receptor family.</text>
</comment>
<accession>W0EXZ1</accession>